<name>A0A6J5LAU2_9CAUD</name>
<dbReference type="Gene3D" id="1.10.260.40">
    <property type="entry name" value="lambda repressor-like DNA-binding domains"/>
    <property type="match status" value="1"/>
</dbReference>
<dbReference type="Pfam" id="PF01381">
    <property type="entry name" value="HTH_3"/>
    <property type="match status" value="1"/>
</dbReference>
<feature type="domain" description="HTH cro/C1-type" evidence="2">
    <location>
        <begin position="14"/>
        <end position="68"/>
    </location>
</feature>
<dbReference type="InterPro" id="IPR010982">
    <property type="entry name" value="Lambda_DNA-bd_dom_sf"/>
</dbReference>
<feature type="compositionally biased region" description="Basic and acidic residues" evidence="1">
    <location>
        <begin position="155"/>
        <end position="165"/>
    </location>
</feature>
<proteinExistence type="predicted"/>
<dbReference type="SMART" id="SM00530">
    <property type="entry name" value="HTH_XRE"/>
    <property type="match status" value="1"/>
</dbReference>
<evidence type="ECO:0000313" key="3">
    <source>
        <dbReference type="EMBL" id="CAB4131155.1"/>
    </source>
</evidence>
<dbReference type="EMBL" id="LR796250">
    <property type="protein sequence ID" value="CAB4131155.1"/>
    <property type="molecule type" value="Genomic_DNA"/>
</dbReference>
<dbReference type="PROSITE" id="PS50943">
    <property type="entry name" value="HTH_CROC1"/>
    <property type="match status" value="1"/>
</dbReference>
<sequence>MEPENFFMAWFDRLRKTVDESKITRVAIAQRFDVSTQTVWNWLKGKTDPDVAVVLEICEMIGVSPGPIFDTSYPDPGTDLIADTLRDQIEKIGQREALRRILLSEGTPDNSGDYLPIRSRDETHLEQSPVPKRDHKRANLPGRESTAGPAMPGGGRHENQSKVDEPTIGTPNQPGTTKQKRGRKSGNTH</sequence>
<feature type="compositionally biased region" description="Basic residues" evidence="1">
    <location>
        <begin position="178"/>
        <end position="189"/>
    </location>
</feature>
<dbReference type="InterPro" id="IPR001387">
    <property type="entry name" value="Cro/C1-type_HTH"/>
</dbReference>
<evidence type="ECO:0000256" key="1">
    <source>
        <dbReference type="SAM" id="MobiDB-lite"/>
    </source>
</evidence>
<dbReference type="GO" id="GO:0003677">
    <property type="term" value="F:DNA binding"/>
    <property type="evidence" value="ECO:0007669"/>
    <property type="project" value="InterPro"/>
</dbReference>
<dbReference type="CDD" id="cd00093">
    <property type="entry name" value="HTH_XRE"/>
    <property type="match status" value="1"/>
</dbReference>
<feature type="region of interest" description="Disordered" evidence="1">
    <location>
        <begin position="103"/>
        <end position="189"/>
    </location>
</feature>
<reference evidence="3" key="1">
    <citation type="submission" date="2020-04" db="EMBL/GenBank/DDBJ databases">
        <authorList>
            <person name="Chiriac C."/>
            <person name="Salcher M."/>
            <person name="Ghai R."/>
            <person name="Kavagutti S V."/>
        </authorList>
    </citation>
    <scope>NUCLEOTIDE SEQUENCE</scope>
</reference>
<protein>
    <submittedName>
        <fullName evidence="3">HTH_XRE domain containing protein</fullName>
    </submittedName>
</protein>
<gene>
    <name evidence="3" type="ORF">UFOVP124_61</name>
</gene>
<organism evidence="3">
    <name type="scientific">uncultured Caudovirales phage</name>
    <dbReference type="NCBI Taxonomy" id="2100421"/>
    <lineage>
        <taxon>Viruses</taxon>
        <taxon>Duplodnaviria</taxon>
        <taxon>Heunggongvirae</taxon>
        <taxon>Uroviricota</taxon>
        <taxon>Caudoviricetes</taxon>
        <taxon>Peduoviridae</taxon>
        <taxon>Maltschvirus</taxon>
        <taxon>Maltschvirus maltsch</taxon>
    </lineage>
</organism>
<dbReference type="SUPFAM" id="SSF47413">
    <property type="entry name" value="lambda repressor-like DNA-binding domains"/>
    <property type="match status" value="1"/>
</dbReference>
<evidence type="ECO:0000259" key="2">
    <source>
        <dbReference type="PROSITE" id="PS50943"/>
    </source>
</evidence>
<accession>A0A6J5LAU2</accession>